<evidence type="ECO:0000313" key="3">
    <source>
        <dbReference type="EMBL" id="CBF78052.1"/>
    </source>
</evidence>
<accession>Q5ASF8</accession>
<dbReference type="Proteomes" id="UP000000560">
    <property type="component" value="Chromosome III"/>
</dbReference>
<dbReference type="OMA" id="AQSEMGH"/>
<evidence type="ECO:0000313" key="4">
    <source>
        <dbReference type="Proteomes" id="UP000000560"/>
    </source>
</evidence>
<dbReference type="CDD" id="cd14688">
    <property type="entry name" value="bZIP_YAP"/>
    <property type="match status" value="1"/>
</dbReference>
<evidence type="ECO:0000256" key="2">
    <source>
        <dbReference type="ARBA" id="ARBA00023242"/>
    </source>
</evidence>
<dbReference type="InterPro" id="IPR046347">
    <property type="entry name" value="bZIP_sf"/>
</dbReference>
<dbReference type="OrthoDB" id="2590011at2759"/>
<dbReference type="AlphaFoldDB" id="Q5ASF8"/>
<keyword evidence="4" id="KW-1185">Reference proteome</keyword>
<dbReference type="EMBL" id="BN001303">
    <property type="protein sequence ID" value="CBF78052.1"/>
    <property type="molecule type" value="Genomic_DNA"/>
</dbReference>
<dbReference type="GO" id="GO:0000976">
    <property type="term" value="F:transcription cis-regulatory region binding"/>
    <property type="evidence" value="ECO:0000318"/>
    <property type="project" value="GO_Central"/>
</dbReference>
<comment type="subcellular location">
    <subcellularLocation>
        <location evidence="1">Nucleus</location>
    </subcellularLocation>
</comment>
<evidence type="ECO:0000256" key="1">
    <source>
        <dbReference type="ARBA" id="ARBA00004123"/>
    </source>
</evidence>
<dbReference type="PANTHER" id="PTHR40621:SF6">
    <property type="entry name" value="AP-1-LIKE TRANSCRIPTION FACTOR YAP1-RELATED"/>
    <property type="match status" value="1"/>
</dbReference>
<sequence>MLLVSEPSVWDLYVTHTYETVVDKRTYRLRKESYIKSLEREILHLRTAKSDLTGETRKLRAEVRRLRQVIEQHGIVLPFTPPSLDSDITSPRQENSPQGAMATLCIDRDHLNNKRLAVFDDALTYGTSPGSVQTATEGVHLPDGSFTGQSEVVAAMNFILSLEAPCLDHVRAALGAPSAQSEMGHGHALTLTASVFRLYSDTSLLPEEDELLHVSKQTLSRLLELSVQVTTAEELTPTQVWAFLHQSPAFADPKTRQEKIMNVAQELARYGAVIPRDVVTRVVSQVIPPQGSWQQYRKLLLSLASALSDLHV</sequence>
<gene>
    <name evidence="3" type="ORF">ANIA_08772</name>
</gene>
<dbReference type="GeneID" id="2868396"/>
<name>Q5ASF8_EMENI</name>
<reference evidence="4" key="2">
    <citation type="journal article" date="2009" name="Fungal Genet. Biol.">
        <title>The 2008 update of the Aspergillus nidulans genome annotation: a community effort.</title>
        <authorList>
            <person name="Wortman J.R."/>
            <person name="Gilsenan J.M."/>
            <person name="Joardar V."/>
            <person name="Deegan J."/>
            <person name="Clutterbuck J."/>
            <person name="Andersen M.R."/>
            <person name="Archer D."/>
            <person name="Bencina M."/>
            <person name="Braus G."/>
            <person name="Coutinho P."/>
            <person name="von Dohren H."/>
            <person name="Doonan J."/>
            <person name="Driessen A.J."/>
            <person name="Durek P."/>
            <person name="Espeso E."/>
            <person name="Fekete E."/>
            <person name="Flipphi M."/>
            <person name="Estrada C.G."/>
            <person name="Geysens S."/>
            <person name="Goldman G."/>
            <person name="de Groot P.W."/>
            <person name="Hansen K."/>
            <person name="Harris S.D."/>
            <person name="Heinekamp T."/>
            <person name="Helmstaedt K."/>
            <person name="Henrissat B."/>
            <person name="Hofmann G."/>
            <person name="Homan T."/>
            <person name="Horio T."/>
            <person name="Horiuchi H."/>
            <person name="James S."/>
            <person name="Jones M."/>
            <person name="Karaffa L."/>
            <person name="Karanyi Z."/>
            <person name="Kato M."/>
            <person name="Keller N."/>
            <person name="Kelly D.E."/>
            <person name="Kiel J.A."/>
            <person name="Kim J.M."/>
            <person name="van der Klei I.J."/>
            <person name="Klis F.M."/>
            <person name="Kovalchuk A."/>
            <person name="Krasevec N."/>
            <person name="Kubicek C.P."/>
            <person name="Liu B."/>
            <person name="Maccabe A."/>
            <person name="Meyer V."/>
            <person name="Mirabito P."/>
            <person name="Miskei M."/>
            <person name="Mos M."/>
            <person name="Mullins J."/>
            <person name="Nelson D.R."/>
            <person name="Nielsen J."/>
            <person name="Oakley B.R."/>
            <person name="Osmani S.A."/>
            <person name="Pakula T."/>
            <person name="Paszewski A."/>
            <person name="Paulsen I."/>
            <person name="Pilsyk S."/>
            <person name="Pocsi I."/>
            <person name="Punt P.J."/>
            <person name="Ram A.F."/>
            <person name="Ren Q."/>
            <person name="Robellet X."/>
            <person name="Robson G."/>
            <person name="Seiboth B."/>
            <person name="van Solingen P."/>
            <person name="Specht T."/>
            <person name="Sun J."/>
            <person name="Taheri-Talesh N."/>
            <person name="Takeshita N."/>
            <person name="Ussery D."/>
            <person name="vanKuyk P.A."/>
            <person name="Visser H."/>
            <person name="van de Vondervoort P.J."/>
            <person name="de Vries R.P."/>
            <person name="Walton J."/>
            <person name="Xiang X."/>
            <person name="Xiong Y."/>
            <person name="Zeng A.P."/>
            <person name="Brandt B.W."/>
            <person name="Cornell M.J."/>
            <person name="van den Hondel C.A."/>
            <person name="Visser J."/>
            <person name="Oliver S.G."/>
            <person name="Turner G."/>
        </authorList>
    </citation>
    <scope>GENOME REANNOTATION</scope>
    <source>
        <strain evidence="4">FGSC A4 / ATCC 38163 / CBS 112.46 / NRRL 194 / M139</strain>
    </source>
</reference>
<dbReference type="RefSeq" id="XP_682041.1">
    <property type="nucleotide sequence ID" value="XM_676949.1"/>
</dbReference>
<dbReference type="InParanoid" id="Q5ASF8"/>
<keyword evidence="2" id="KW-0539">Nucleus</keyword>
<dbReference type="GO" id="GO:0090575">
    <property type="term" value="C:RNA polymerase II transcription regulator complex"/>
    <property type="evidence" value="ECO:0000318"/>
    <property type="project" value="GO_Central"/>
</dbReference>
<dbReference type="Gene3D" id="1.20.5.170">
    <property type="match status" value="1"/>
</dbReference>
<organism evidence="3 4">
    <name type="scientific">Emericella nidulans (strain FGSC A4 / ATCC 38163 / CBS 112.46 / NRRL 194 / M139)</name>
    <name type="common">Aspergillus nidulans</name>
    <dbReference type="NCBI Taxonomy" id="227321"/>
    <lineage>
        <taxon>Eukaryota</taxon>
        <taxon>Fungi</taxon>
        <taxon>Dikarya</taxon>
        <taxon>Ascomycota</taxon>
        <taxon>Pezizomycotina</taxon>
        <taxon>Eurotiomycetes</taxon>
        <taxon>Eurotiomycetidae</taxon>
        <taxon>Eurotiales</taxon>
        <taxon>Aspergillaceae</taxon>
        <taxon>Aspergillus</taxon>
        <taxon>Aspergillus subgen. Nidulantes</taxon>
    </lineage>
</organism>
<reference evidence="4" key="1">
    <citation type="journal article" date="2005" name="Nature">
        <title>Sequencing of Aspergillus nidulans and comparative analysis with A. fumigatus and A. oryzae.</title>
        <authorList>
            <person name="Galagan J.E."/>
            <person name="Calvo S.E."/>
            <person name="Cuomo C."/>
            <person name="Ma L.J."/>
            <person name="Wortman J.R."/>
            <person name="Batzoglou S."/>
            <person name="Lee S.I."/>
            <person name="Basturkmen M."/>
            <person name="Spevak C.C."/>
            <person name="Clutterbuck J."/>
            <person name="Kapitonov V."/>
            <person name="Jurka J."/>
            <person name="Scazzocchio C."/>
            <person name="Farman M."/>
            <person name="Butler J."/>
            <person name="Purcell S."/>
            <person name="Harris S."/>
            <person name="Braus G.H."/>
            <person name="Draht O."/>
            <person name="Busch S."/>
            <person name="D'Enfert C."/>
            <person name="Bouchier C."/>
            <person name="Goldman G.H."/>
            <person name="Bell-Pedersen D."/>
            <person name="Griffiths-Jones S."/>
            <person name="Doonan J.H."/>
            <person name="Yu J."/>
            <person name="Vienken K."/>
            <person name="Pain A."/>
            <person name="Freitag M."/>
            <person name="Selker E.U."/>
            <person name="Archer D.B."/>
            <person name="Penalva M.A."/>
            <person name="Oakley B.R."/>
            <person name="Momany M."/>
            <person name="Tanaka T."/>
            <person name="Kumagai T."/>
            <person name="Asai K."/>
            <person name="Machida M."/>
            <person name="Nierman W.C."/>
            <person name="Denning D.W."/>
            <person name="Caddick M."/>
            <person name="Hynes M."/>
            <person name="Paoletti M."/>
            <person name="Fischer R."/>
            <person name="Miller B."/>
            <person name="Dyer P."/>
            <person name="Sachs M.S."/>
            <person name="Osmani S.A."/>
            <person name="Birren B.W."/>
        </authorList>
    </citation>
    <scope>NUCLEOTIDE SEQUENCE [LARGE SCALE GENOMIC DNA]</scope>
    <source>
        <strain evidence="4">FGSC A4 / ATCC 38163 / CBS 112.46 / NRRL 194 / M139</strain>
    </source>
</reference>
<dbReference type="SUPFAM" id="SSF57959">
    <property type="entry name" value="Leucine zipper domain"/>
    <property type="match status" value="1"/>
</dbReference>
<dbReference type="GO" id="GO:0001228">
    <property type="term" value="F:DNA-binding transcription activator activity, RNA polymerase II-specific"/>
    <property type="evidence" value="ECO:0000318"/>
    <property type="project" value="GO_Central"/>
</dbReference>
<dbReference type="KEGG" id="ani:ANIA_08772"/>
<dbReference type="PANTHER" id="PTHR40621">
    <property type="entry name" value="TRANSCRIPTION FACTOR KAPC-RELATED"/>
    <property type="match status" value="1"/>
</dbReference>
<dbReference type="InterPro" id="IPR050936">
    <property type="entry name" value="AP-1-like"/>
</dbReference>
<proteinExistence type="predicted"/>
<dbReference type="HOGENOM" id="CLU_891439_0_0_1"/>
<protein>
    <submittedName>
        <fullName evidence="3">B-zip transcription factor (Eurofung)</fullName>
    </submittedName>
</protein>
<accession>C8V9R8</accession>